<dbReference type="InterPro" id="IPR016181">
    <property type="entry name" value="Acyl_CoA_acyltransferase"/>
</dbReference>
<dbReference type="InterPro" id="IPR000182">
    <property type="entry name" value="GNAT_dom"/>
</dbReference>
<dbReference type="AlphaFoldDB" id="A0A9Q0N7G0"/>
<evidence type="ECO:0000313" key="4">
    <source>
        <dbReference type="EMBL" id="KAJ6645167.1"/>
    </source>
</evidence>
<evidence type="ECO:0000313" key="5">
    <source>
        <dbReference type="Proteomes" id="UP001151699"/>
    </source>
</evidence>
<dbReference type="PANTHER" id="PTHR31438:SF1">
    <property type="entry name" value="LYSINE N-ACYLTRANSFERASE C17G9.06C-RELATED"/>
    <property type="match status" value="1"/>
</dbReference>
<accession>A0A9Q0N7G0</accession>
<comment type="similarity">
    <text evidence="1">Belongs to the lysine N-acyltransferase MbtK family.</text>
</comment>
<evidence type="ECO:0000256" key="1">
    <source>
        <dbReference type="ARBA" id="ARBA00009893"/>
    </source>
</evidence>
<dbReference type="Gene3D" id="3.40.630.30">
    <property type="match status" value="1"/>
</dbReference>
<dbReference type="EMBL" id="WJQU01000001">
    <property type="protein sequence ID" value="KAJ6645167.1"/>
    <property type="molecule type" value="Genomic_DNA"/>
</dbReference>
<dbReference type="Proteomes" id="UP001151699">
    <property type="component" value="Chromosome A"/>
</dbReference>
<dbReference type="PROSITE" id="PS51186">
    <property type="entry name" value="GNAT"/>
    <property type="match status" value="1"/>
</dbReference>
<keyword evidence="2" id="KW-0046">Antibiotic resistance</keyword>
<dbReference type="SUPFAM" id="SSF55729">
    <property type="entry name" value="Acyl-CoA N-acyltransferases (Nat)"/>
    <property type="match status" value="1"/>
</dbReference>
<evidence type="ECO:0000259" key="3">
    <source>
        <dbReference type="PROSITE" id="PS51186"/>
    </source>
</evidence>
<feature type="domain" description="N-acetyltransferase" evidence="3">
    <location>
        <begin position="15"/>
        <end position="180"/>
    </location>
</feature>
<gene>
    <name evidence="4" type="ORF">Bhyg_00369</name>
</gene>
<organism evidence="4 5">
    <name type="scientific">Pseudolycoriella hygida</name>
    <dbReference type="NCBI Taxonomy" id="35572"/>
    <lineage>
        <taxon>Eukaryota</taxon>
        <taxon>Metazoa</taxon>
        <taxon>Ecdysozoa</taxon>
        <taxon>Arthropoda</taxon>
        <taxon>Hexapoda</taxon>
        <taxon>Insecta</taxon>
        <taxon>Pterygota</taxon>
        <taxon>Neoptera</taxon>
        <taxon>Endopterygota</taxon>
        <taxon>Diptera</taxon>
        <taxon>Nematocera</taxon>
        <taxon>Sciaroidea</taxon>
        <taxon>Sciaridae</taxon>
        <taxon>Pseudolycoriella</taxon>
    </lineage>
</organism>
<proteinExistence type="inferred from homology"/>
<name>A0A9Q0N7G0_9DIPT</name>
<keyword evidence="5" id="KW-1185">Reference proteome</keyword>
<reference evidence="4" key="1">
    <citation type="submission" date="2022-07" db="EMBL/GenBank/DDBJ databases">
        <authorList>
            <person name="Trinca V."/>
            <person name="Uliana J.V.C."/>
            <person name="Torres T.T."/>
            <person name="Ward R.J."/>
            <person name="Monesi N."/>
        </authorList>
    </citation>
    <scope>NUCLEOTIDE SEQUENCE</scope>
    <source>
        <strain evidence="4">HSMRA1968</strain>
        <tissue evidence="4">Whole embryos</tissue>
    </source>
</reference>
<dbReference type="GO" id="GO:0046677">
    <property type="term" value="P:response to antibiotic"/>
    <property type="evidence" value="ECO:0007669"/>
    <property type="project" value="UniProtKB-KW"/>
</dbReference>
<sequence>MRSKLKHRELNDGEISFCLAQSRDEDLIKSWLDKPHVKNYWDNSSDLLENLQNYLQGTKDIFDYWLGFYDMQPYALIMTSDANDSTPEHLLPWVKPKEITWTIDFMIGQEDFLGLGLSSMTLARFINTTKQVNTWIIDPSESNHKAISAYKKAGFKIVDSFAPSTGYFKDVPHYLMILKH</sequence>
<protein>
    <recommendedName>
        <fullName evidence="3">N-acetyltransferase domain-containing protein</fullName>
    </recommendedName>
</protein>
<dbReference type="GO" id="GO:0016410">
    <property type="term" value="F:N-acyltransferase activity"/>
    <property type="evidence" value="ECO:0007669"/>
    <property type="project" value="TreeGrafter"/>
</dbReference>
<evidence type="ECO:0000256" key="2">
    <source>
        <dbReference type="ARBA" id="ARBA00023251"/>
    </source>
</evidence>
<comment type="caution">
    <text evidence="4">The sequence shown here is derived from an EMBL/GenBank/DDBJ whole genome shotgun (WGS) entry which is preliminary data.</text>
</comment>
<dbReference type="PANTHER" id="PTHR31438">
    <property type="entry name" value="LYSINE N-ACYLTRANSFERASE C17G9.06C-RELATED"/>
    <property type="match status" value="1"/>
</dbReference>
<dbReference type="Pfam" id="PF13523">
    <property type="entry name" value="Acetyltransf_8"/>
    <property type="match status" value="1"/>
</dbReference>